<dbReference type="AlphaFoldDB" id="A0A5B2XN62"/>
<reference evidence="8 9" key="2">
    <citation type="submission" date="2019-09" db="EMBL/GenBank/DDBJ databases">
        <authorList>
            <person name="Jin C."/>
        </authorList>
    </citation>
    <scope>NUCLEOTIDE SEQUENCE [LARGE SCALE GENOMIC DNA]</scope>
    <source>
        <strain evidence="8 9">AN110305</strain>
    </source>
</reference>
<dbReference type="FunFam" id="1.10.630.10:FF:000018">
    <property type="entry name" value="Cytochrome P450 monooxygenase"/>
    <property type="match status" value="1"/>
</dbReference>
<comment type="similarity">
    <text evidence="1 7">Belongs to the cytochrome P450 family.</text>
</comment>
<evidence type="ECO:0000313" key="9">
    <source>
        <dbReference type="Proteomes" id="UP000323454"/>
    </source>
</evidence>
<dbReference type="OrthoDB" id="3664945at2"/>
<keyword evidence="6 7" id="KW-0503">Monooxygenase</keyword>
<comment type="caution">
    <text evidence="8">The sequence shown here is derived from an EMBL/GenBank/DDBJ whole genome shotgun (WGS) entry which is preliminary data.</text>
</comment>
<dbReference type="InterPro" id="IPR036396">
    <property type="entry name" value="Cyt_P450_sf"/>
</dbReference>
<keyword evidence="4 7" id="KW-0560">Oxidoreductase</keyword>
<dbReference type="PANTHER" id="PTHR46696">
    <property type="entry name" value="P450, PUTATIVE (EUROFUNG)-RELATED"/>
    <property type="match status" value="1"/>
</dbReference>
<evidence type="ECO:0000256" key="2">
    <source>
        <dbReference type="ARBA" id="ARBA00022617"/>
    </source>
</evidence>
<dbReference type="Proteomes" id="UP000323454">
    <property type="component" value="Unassembled WGS sequence"/>
</dbReference>
<evidence type="ECO:0000256" key="4">
    <source>
        <dbReference type="ARBA" id="ARBA00023002"/>
    </source>
</evidence>
<evidence type="ECO:0000256" key="7">
    <source>
        <dbReference type="RuleBase" id="RU000461"/>
    </source>
</evidence>
<evidence type="ECO:0000256" key="6">
    <source>
        <dbReference type="ARBA" id="ARBA00023033"/>
    </source>
</evidence>
<dbReference type="EMBL" id="VUOB01000011">
    <property type="protein sequence ID" value="KAA2264359.1"/>
    <property type="molecule type" value="Genomic_DNA"/>
</dbReference>
<accession>A0A5B2XN62</accession>
<dbReference type="InterPro" id="IPR002397">
    <property type="entry name" value="Cyt_P450_B"/>
</dbReference>
<sequence>MQRSRPLDPPTELAEIRSERPVSRVTLWDGTQPWLVTRLEDARVVLGDRRFSADLRTPGFPMVLRAQQALRRPDDVVPFIRMDPPEHGVFRRMLTRDFMIKRVNALRPKIQEIVDGFLDEMLAKPAPADLVAEFALPVPSLVIALLLGVPYEDHGFFQSRSNVLLNLESTAEDVQGARAALDAYLGDLVDRRLREPGDDLISRLAVERLATGELSREQLVSMSFLLLIAGHETTANMTALSILSLLQNPDQLAVLRDDPTLIPGAVEELLRFHTIVHIGLPRVALEDVTFGDVTISAGEGVIVSLPAANRDEEQFADPDQLDVTREARRQIAFGFGVHQCLGQPLARAELQIAVETVLRRVPTLRLAVPTEEIPFRTAMAIYGVHQLPVTW</sequence>
<dbReference type="InterPro" id="IPR001128">
    <property type="entry name" value="Cyt_P450"/>
</dbReference>
<dbReference type="InterPro" id="IPR017972">
    <property type="entry name" value="Cyt_P450_CS"/>
</dbReference>
<keyword evidence="2 7" id="KW-0349">Heme</keyword>
<dbReference type="Pfam" id="PF00067">
    <property type="entry name" value="p450"/>
    <property type="match status" value="1"/>
</dbReference>
<dbReference type="GO" id="GO:0004497">
    <property type="term" value="F:monooxygenase activity"/>
    <property type="evidence" value="ECO:0007669"/>
    <property type="project" value="UniProtKB-KW"/>
</dbReference>
<dbReference type="GO" id="GO:0005506">
    <property type="term" value="F:iron ion binding"/>
    <property type="evidence" value="ECO:0007669"/>
    <property type="project" value="InterPro"/>
</dbReference>
<keyword evidence="3 7" id="KW-0479">Metal-binding</keyword>
<keyword evidence="9" id="KW-1185">Reference proteome</keyword>
<evidence type="ECO:0000256" key="3">
    <source>
        <dbReference type="ARBA" id="ARBA00022723"/>
    </source>
</evidence>
<dbReference type="CDD" id="cd11030">
    <property type="entry name" value="CYP105-like"/>
    <property type="match status" value="1"/>
</dbReference>
<gene>
    <name evidence="8" type="ORF">F0L68_07915</name>
</gene>
<evidence type="ECO:0000313" key="8">
    <source>
        <dbReference type="EMBL" id="KAA2264359.1"/>
    </source>
</evidence>
<dbReference type="PANTHER" id="PTHR46696:SF1">
    <property type="entry name" value="CYTOCHROME P450 YJIB-RELATED"/>
    <property type="match status" value="1"/>
</dbReference>
<evidence type="ECO:0000256" key="5">
    <source>
        <dbReference type="ARBA" id="ARBA00023004"/>
    </source>
</evidence>
<reference evidence="8 9" key="1">
    <citation type="submission" date="2019-09" db="EMBL/GenBank/DDBJ databases">
        <title>Goodfellowia gen. nov., a new genus of the Pseudonocardineae related to Actinoalloteichus, containing Goodfellowia coeruleoviolacea gen. nov., comb. nov. gen. nov., comb. nov.</title>
        <authorList>
            <person name="Labeda D."/>
        </authorList>
    </citation>
    <scope>NUCLEOTIDE SEQUENCE [LARGE SCALE GENOMIC DNA]</scope>
    <source>
        <strain evidence="8 9">AN110305</strain>
    </source>
</reference>
<organism evidence="8 9">
    <name type="scientific">Solihabitans fulvus</name>
    <dbReference type="NCBI Taxonomy" id="1892852"/>
    <lineage>
        <taxon>Bacteria</taxon>
        <taxon>Bacillati</taxon>
        <taxon>Actinomycetota</taxon>
        <taxon>Actinomycetes</taxon>
        <taxon>Pseudonocardiales</taxon>
        <taxon>Pseudonocardiaceae</taxon>
        <taxon>Solihabitans</taxon>
    </lineage>
</organism>
<dbReference type="SUPFAM" id="SSF48264">
    <property type="entry name" value="Cytochrome P450"/>
    <property type="match status" value="1"/>
</dbReference>
<dbReference type="PRINTS" id="PR00359">
    <property type="entry name" value="BP450"/>
</dbReference>
<dbReference type="PROSITE" id="PS00086">
    <property type="entry name" value="CYTOCHROME_P450"/>
    <property type="match status" value="1"/>
</dbReference>
<proteinExistence type="inferred from homology"/>
<evidence type="ECO:0000256" key="1">
    <source>
        <dbReference type="ARBA" id="ARBA00010617"/>
    </source>
</evidence>
<dbReference type="Gene3D" id="1.10.630.10">
    <property type="entry name" value="Cytochrome P450"/>
    <property type="match status" value="1"/>
</dbReference>
<dbReference type="GO" id="GO:0020037">
    <property type="term" value="F:heme binding"/>
    <property type="evidence" value="ECO:0007669"/>
    <property type="project" value="InterPro"/>
</dbReference>
<dbReference type="GO" id="GO:0016705">
    <property type="term" value="F:oxidoreductase activity, acting on paired donors, with incorporation or reduction of molecular oxygen"/>
    <property type="evidence" value="ECO:0007669"/>
    <property type="project" value="InterPro"/>
</dbReference>
<dbReference type="PRINTS" id="PR00385">
    <property type="entry name" value="P450"/>
</dbReference>
<keyword evidence="5 7" id="KW-0408">Iron</keyword>
<name>A0A5B2XN62_9PSEU</name>
<protein>
    <submittedName>
        <fullName evidence="8">Cytochrome P450</fullName>
    </submittedName>
</protein>